<dbReference type="GO" id="GO:0005524">
    <property type="term" value="F:ATP binding"/>
    <property type="evidence" value="ECO:0007669"/>
    <property type="project" value="UniProtKB-KW"/>
</dbReference>
<dbReference type="PaxDb" id="35128-Thaps260900"/>
<dbReference type="SUPFAM" id="SSF52374">
    <property type="entry name" value="Nucleotidylyl transferase"/>
    <property type="match status" value="1"/>
</dbReference>
<dbReference type="AlphaFoldDB" id="B8BQK8"/>
<sequence>ITTRFPPEPNGYLHLGHAKAVSFNFAVARVFANGKGRCHMRLDDTNPSKEDEEYVQSILEDVRWIQQGENVGPWFGDVRKTSDYFQLIYDAAIYLIENGEAFVDELSAEEMREYRGTLTEPGKDSPWRTRSVEENLDLFKKMRNGDFPDGKYVLRAKIDMSSPNLNMRDPVIYRIKHESHQATGDEWCIYPMYDFSHPISDAVEGISHSLCTLEFEDHRPLYDWTAERALKAGLVDVQPRQIEFSRLNLKYTVLSKRKLIKLVEDKFVSGWDDPRMPTLSGIRRRGVPPSAIRLFCERMGISKTDSNIDFTIMEDCAREVMDGESPRAFAILDPLKVTIKNWSGSLENFEVPRHPKREELGDRTVPFGSSLYIERSDFFDLEAPKGFKRLLPDGKVRLKYAYVISCDEVVRDPTTNEPVELVCSYYPETRAGVTPEGEARVNGIIQWVEASTAARCQVMQYDRLFKTEEPGKESDNFTDDINTESLQVLDNVIVEPSVAIDALSLTYQFERSGYFALDSSSTEKNLVFNRVVTLRDTW</sequence>
<dbReference type="HOGENOM" id="CLU_001882_2_3_1"/>
<dbReference type="InterPro" id="IPR020056">
    <property type="entry name" value="Rbsml_bL25/Gln-tRNA_synth_N"/>
</dbReference>
<proteinExistence type="inferred from homology"/>
<dbReference type="EC" id="6.1.1.18" evidence="2"/>
<keyword evidence="3 9" id="KW-0436">Ligase</keyword>
<dbReference type="GeneID" id="7451427"/>
<evidence type="ECO:0000259" key="11">
    <source>
        <dbReference type="Pfam" id="PF03950"/>
    </source>
</evidence>
<dbReference type="eggNOG" id="KOG1148">
    <property type="taxonomic scope" value="Eukaryota"/>
</dbReference>
<dbReference type="InterPro" id="IPR000924">
    <property type="entry name" value="Glu/Gln-tRNA-synth"/>
</dbReference>
<dbReference type="Proteomes" id="UP000001449">
    <property type="component" value="Chromosome 1"/>
</dbReference>
<dbReference type="EMBL" id="CM000638">
    <property type="protein sequence ID" value="EED96383.1"/>
    <property type="molecule type" value="Genomic_DNA"/>
</dbReference>
<reference evidence="13 14" key="2">
    <citation type="journal article" date="2008" name="Nature">
        <title>The Phaeodactylum genome reveals the evolutionary history of diatom genomes.</title>
        <authorList>
            <person name="Bowler C."/>
            <person name="Allen A.E."/>
            <person name="Badger J.H."/>
            <person name="Grimwood J."/>
            <person name="Jabbari K."/>
            <person name="Kuo A."/>
            <person name="Maheswari U."/>
            <person name="Martens C."/>
            <person name="Maumus F."/>
            <person name="Otillar R.P."/>
            <person name="Rayko E."/>
            <person name="Salamov A."/>
            <person name="Vandepoele K."/>
            <person name="Beszteri B."/>
            <person name="Gruber A."/>
            <person name="Heijde M."/>
            <person name="Katinka M."/>
            <person name="Mock T."/>
            <person name="Valentin K."/>
            <person name="Verret F."/>
            <person name="Berges J.A."/>
            <person name="Brownlee C."/>
            <person name="Cadoret J.P."/>
            <person name="Chiovitti A."/>
            <person name="Choi C.J."/>
            <person name="Coesel S."/>
            <person name="De Martino A."/>
            <person name="Detter J.C."/>
            <person name="Durkin C."/>
            <person name="Falciatore A."/>
            <person name="Fournet J."/>
            <person name="Haruta M."/>
            <person name="Huysman M.J."/>
            <person name="Jenkins B.D."/>
            <person name="Jiroutova K."/>
            <person name="Jorgensen R.E."/>
            <person name="Joubert Y."/>
            <person name="Kaplan A."/>
            <person name="Kroger N."/>
            <person name="Kroth P.G."/>
            <person name="La Roche J."/>
            <person name="Lindquist E."/>
            <person name="Lommer M."/>
            <person name="Martin-Jezequel V."/>
            <person name="Lopez P.J."/>
            <person name="Lucas S."/>
            <person name="Mangogna M."/>
            <person name="McGinnis K."/>
            <person name="Medlin L.K."/>
            <person name="Montsant A."/>
            <person name="Oudot-Le Secq M.P."/>
            <person name="Napoli C."/>
            <person name="Obornik M."/>
            <person name="Parker M.S."/>
            <person name="Petit J.L."/>
            <person name="Porcel B.M."/>
            <person name="Poulsen N."/>
            <person name="Robison M."/>
            <person name="Rychlewski L."/>
            <person name="Rynearson T.A."/>
            <person name="Schmutz J."/>
            <person name="Shapiro H."/>
            <person name="Siaut M."/>
            <person name="Stanley M."/>
            <person name="Sussman M.R."/>
            <person name="Taylor A.R."/>
            <person name="Vardi A."/>
            <person name="von Dassow P."/>
            <person name="Vyverman W."/>
            <person name="Willis A."/>
            <person name="Wyrwicz L.S."/>
            <person name="Rokhsar D.S."/>
            <person name="Weissenbach J."/>
            <person name="Armbrust E.V."/>
            <person name="Green B.R."/>
            <person name="Van de Peer Y."/>
            <person name="Grigoriev I.V."/>
        </authorList>
    </citation>
    <scope>NUCLEOTIDE SEQUENCE [LARGE SCALE GENOMIC DNA]</scope>
    <source>
        <strain evidence="13 14">CCMP1335</strain>
    </source>
</reference>
<evidence type="ECO:0000259" key="12">
    <source>
        <dbReference type="Pfam" id="PF20974"/>
    </source>
</evidence>
<accession>B8BQK8</accession>
<dbReference type="Gene3D" id="2.40.240.10">
    <property type="entry name" value="Ribosomal Protein L25, Chain P"/>
    <property type="match status" value="2"/>
</dbReference>
<dbReference type="RefSeq" id="XP_002286742.1">
    <property type="nucleotide sequence ID" value="XM_002286706.1"/>
</dbReference>
<evidence type="ECO:0000313" key="13">
    <source>
        <dbReference type="EMBL" id="EED96383.1"/>
    </source>
</evidence>
<evidence type="ECO:0000259" key="10">
    <source>
        <dbReference type="Pfam" id="PF00749"/>
    </source>
</evidence>
<dbReference type="NCBIfam" id="NF011291">
    <property type="entry name" value="PRK14703.1"/>
    <property type="match status" value="1"/>
</dbReference>
<dbReference type="FunFam" id="1.10.1160.10:FF:000001">
    <property type="entry name" value="Glutamine--tRNA ligase"/>
    <property type="match status" value="1"/>
</dbReference>
<dbReference type="InterPro" id="IPR020059">
    <property type="entry name" value="Glu/Gln-tRNA-synth_Ib_codon-bd"/>
</dbReference>
<keyword evidence="4 9" id="KW-0547">Nucleotide-binding</keyword>
<dbReference type="STRING" id="35128.B8BQK8"/>
<dbReference type="GO" id="GO:0005829">
    <property type="term" value="C:cytosol"/>
    <property type="evidence" value="ECO:0000318"/>
    <property type="project" value="GO_Central"/>
</dbReference>
<dbReference type="GO" id="GO:0006425">
    <property type="term" value="P:glutaminyl-tRNA aminoacylation"/>
    <property type="evidence" value="ECO:0000318"/>
    <property type="project" value="GO_Central"/>
</dbReference>
<dbReference type="NCBIfam" id="TIGR00440">
    <property type="entry name" value="glnS"/>
    <property type="match status" value="1"/>
</dbReference>
<evidence type="ECO:0000256" key="7">
    <source>
        <dbReference type="ARBA" id="ARBA00023146"/>
    </source>
</evidence>
<gene>
    <name evidence="13" type="ORF">THAPSDRAFT_260900</name>
</gene>
<dbReference type="InterPro" id="IPR004514">
    <property type="entry name" value="Gln-tRNA-synth"/>
</dbReference>
<dbReference type="Gene3D" id="3.40.50.620">
    <property type="entry name" value="HUPs"/>
    <property type="match status" value="1"/>
</dbReference>
<feature type="non-terminal residue" evidence="13">
    <location>
        <position position="538"/>
    </location>
</feature>
<reference evidence="13 14" key="1">
    <citation type="journal article" date="2004" name="Science">
        <title>The genome of the diatom Thalassiosira pseudonana: ecology, evolution, and metabolism.</title>
        <authorList>
            <person name="Armbrust E.V."/>
            <person name="Berges J.A."/>
            <person name="Bowler C."/>
            <person name="Green B.R."/>
            <person name="Martinez D."/>
            <person name="Putnam N.H."/>
            <person name="Zhou S."/>
            <person name="Allen A.E."/>
            <person name="Apt K.E."/>
            <person name="Bechner M."/>
            <person name="Brzezinski M.A."/>
            <person name="Chaal B.K."/>
            <person name="Chiovitti A."/>
            <person name="Davis A.K."/>
            <person name="Demarest M.S."/>
            <person name="Detter J.C."/>
            <person name="Glavina T."/>
            <person name="Goodstein D."/>
            <person name="Hadi M.Z."/>
            <person name="Hellsten U."/>
            <person name="Hildebrand M."/>
            <person name="Jenkins B.D."/>
            <person name="Jurka J."/>
            <person name="Kapitonov V.V."/>
            <person name="Kroger N."/>
            <person name="Lau W.W."/>
            <person name="Lane T.W."/>
            <person name="Larimer F.W."/>
            <person name="Lippmeier J.C."/>
            <person name="Lucas S."/>
            <person name="Medina M."/>
            <person name="Montsant A."/>
            <person name="Obornik M."/>
            <person name="Parker M.S."/>
            <person name="Palenik B."/>
            <person name="Pazour G.J."/>
            <person name="Richardson P.M."/>
            <person name="Rynearson T.A."/>
            <person name="Saito M.A."/>
            <person name="Schwartz D.C."/>
            <person name="Thamatrakoln K."/>
            <person name="Valentin K."/>
            <person name="Vardi A."/>
            <person name="Wilkerson F.P."/>
            <person name="Rokhsar D.S."/>
        </authorList>
    </citation>
    <scope>NUCLEOTIDE SEQUENCE [LARGE SCALE GENOMIC DNA]</scope>
    <source>
        <strain evidence="13 14">CCMP1335</strain>
    </source>
</reference>
<feature type="domain" description="Glutamyl/glutaminyl-tRNA synthetase class Ib anti-codon binding" evidence="11">
    <location>
        <begin position="325"/>
        <end position="425"/>
    </location>
</feature>
<evidence type="ECO:0000256" key="6">
    <source>
        <dbReference type="ARBA" id="ARBA00022917"/>
    </source>
</evidence>
<dbReference type="InterPro" id="IPR011035">
    <property type="entry name" value="Ribosomal_bL25/Gln-tRNA_synth"/>
</dbReference>
<dbReference type="InterPro" id="IPR049437">
    <property type="entry name" value="tRNA-synt_1c_C2"/>
</dbReference>
<protein>
    <recommendedName>
        <fullName evidence="2">glutamine--tRNA ligase</fullName>
        <ecNumber evidence="2">6.1.1.18</ecNumber>
    </recommendedName>
</protein>
<dbReference type="InterPro" id="IPR001412">
    <property type="entry name" value="aa-tRNA-synth_I_CS"/>
</dbReference>
<dbReference type="PANTHER" id="PTHR43097">
    <property type="entry name" value="GLUTAMINE-TRNA LIGASE"/>
    <property type="match status" value="1"/>
</dbReference>
<evidence type="ECO:0000256" key="4">
    <source>
        <dbReference type="ARBA" id="ARBA00022741"/>
    </source>
</evidence>
<dbReference type="PRINTS" id="PR00987">
    <property type="entry name" value="TRNASYNTHGLU"/>
</dbReference>
<evidence type="ECO:0000256" key="3">
    <source>
        <dbReference type="ARBA" id="ARBA00022598"/>
    </source>
</evidence>
<keyword evidence="6 9" id="KW-0648">Protein biosynthesis</keyword>
<name>B8BQK8_THAPS</name>
<dbReference type="Pfam" id="PF03950">
    <property type="entry name" value="tRNA-synt_1c_C"/>
    <property type="match status" value="1"/>
</dbReference>
<dbReference type="GO" id="GO:0004819">
    <property type="term" value="F:glutamine-tRNA ligase activity"/>
    <property type="evidence" value="ECO:0000318"/>
    <property type="project" value="GO_Central"/>
</dbReference>
<dbReference type="InterPro" id="IPR020058">
    <property type="entry name" value="Glu/Gln-tRNA-synth_Ib_cat-dom"/>
</dbReference>
<evidence type="ECO:0000256" key="5">
    <source>
        <dbReference type="ARBA" id="ARBA00022840"/>
    </source>
</evidence>
<dbReference type="SUPFAM" id="SSF50715">
    <property type="entry name" value="Ribosomal protein L25-like"/>
    <property type="match status" value="1"/>
</dbReference>
<evidence type="ECO:0000256" key="9">
    <source>
        <dbReference type="RuleBase" id="RU363037"/>
    </source>
</evidence>
<dbReference type="PANTHER" id="PTHR43097:SF4">
    <property type="entry name" value="GLUTAMINE--TRNA LIGASE"/>
    <property type="match status" value="1"/>
</dbReference>
<keyword evidence="5 9" id="KW-0067">ATP-binding</keyword>
<dbReference type="FunCoup" id="B8BQK8">
    <property type="interactions" value="568"/>
</dbReference>
<dbReference type="FunFam" id="3.40.50.620:FF:000037">
    <property type="entry name" value="Glutamine--tRNA ligase cytoplasmic"/>
    <property type="match status" value="1"/>
</dbReference>
<dbReference type="PROSITE" id="PS00178">
    <property type="entry name" value="AA_TRNA_LIGASE_I"/>
    <property type="match status" value="1"/>
</dbReference>
<dbReference type="KEGG" id="tps:THAPSDRAFT_260900"/>
<evidence type="ECO:0000256" key="2">
    <source>
        <dbReference type="ARBA" id="ARBA00012836"/>
    </source>
</evidence>
<feature type="domain" description="tRNA synthetases class I (E and Q) anti-codon binding" evidence="12">
    <location>
        <begin position="444"/>
        <end position="518"/>
    </location>
</feature>
<feature type="domain" description="Glutamyl/glutaminyl-tRNA synthetase class Ib catalytic" evidence="10">
    <location>
        <begin position="1"/>
        <end position="322"/>
    </location>
</feature>
<comment type="catalytic activity">
    <reaction evidence="8">
        <text>tRNA(Gln) + L-glutamine + ATP = L-glutaminyl-tRNA(Gln) + AMP + diphosphate</text>
        <dbReference type="Rhea" id="RHEA:20121"/>
        <dbReference type="Rhea" id="RHEA-COMP:9662"/>
        <dbReference type="Rhea" id="RHEA-COMP:9681"/>
        <dbReference type="ChEBI" id="CHEBI:30616"/>
        <dbReference type="ChEBI" id="CHEBI:33019"/>
        <dbReference type="ChEBI" id="CHEBI:58359"/>
        <dbReference type="ChEBI" id="CHEBI:78442"/>
        <dbReference type="ChEBI" id="CHEBI:78521"/>
        <dbReference type="ChEBI" id="CHEBI:456215"/>
        <dbReference type="EC" id="6.1.1.18"/>
    </reaction>
</comment>
<evidence type="ECO:0000256" key="8">
    <source>
        <dbReference type="ARBA" id="ARBA00048270"/>
    </source>
</evidence>
<dbReference type="OMA" id="CDEVVHG"/>
<dbReference type="InParanoid" id="B8BQK8"/>
<dbReference type="FunFam" id="3.90.800.10:FF:000001">
    <property type="entry name" value="Glutamine--tRNA ligase"/>
    <property type="match status" value="1"/>
</dbReference>
<comment type="similarity">
    <text evidence="1 9">Belongs to the class-I aminoacyl-tRNA synthetase family.</text>
</comment>
<evidence type="ECO:0000256" key="1">
    <source>
        <dbReference type="ARBA" id="ARBA00005594"/>
    </source>
</evidence>
<dbReference type="Gene3D" id="1.10.1160.10">
    <property type="entry name" value="Glutamyl-trna Synthetase, Domain 2"/>
    <property type="match status" value="1"/>
</dbReference>
<dbReference type="Pfam" id="PF00749">
    <property type="entry name" value="tRNA-synt_1c"/>
    <property type="match status" value="1"/>
</dbReference>
<dbReference type="Gene3D" id="3.90.800.10">
    <property type="entry name" value="Glutamyl-tRNA Synthetase, Domain 3"/>
    <property type="match status" value="1"/>
</dbReference>
<dbReference type="InterPro" id="IPR014729">
    <property type="entry name" value="Rossmann-like_a/b/a_fold"/>
</dbReference>
<dbReference type="InterPro" id="IPR050132">
    <property type="entry name" value="Gln/Glu-tRNA_Ligase"/>
</dbReference>
<dbReference type="InterPro" id="IPR020061">
    <property type="entry name" value="Glu_tRNA_lig_a-bdl"/>
</dbReference>
<keyword evidence="7 9" id="KW-0030">Aminoacyl-tRNA synthetase</keyword>
<keyword evidence="14" id="KW-1185">Reference proteome</keyword>
<organism evidence="13 14">
    <name type="scientific">Thalassiosira pseudonana</name>
    <name type="common">Marine diatom</name>
    <name type="synonym">Cyclotella nana</name>
    <dbReference type="NCBI Taxonomy" id="35128"/>
    <lineage>
        <taxon>Eukaryota</taxon>
        <taxon>Sar</taxon>
        <taxon>Stramenopiles</taxon>
        <taxon>Ochrophyta</taxon>
        <taxon>Bacillariophyta</taxon>
        <taxon>Coscinodiscophyceae</taxon>
        <taxon>Thalassiosirophycidae</taxon>
        <taxon>Thalassiosirales</taxon>
        <taxon>Thalassiosiraceae</taxon>
        <taxon>Thalassiosira</taxon>
    </lineage>
</organism>
<feature type="non-terminal residue" evidence="13">
    <location>
        <position position="1"/>
    </location>
</feature>
<dbReference type="Pfam" id="PF20974">
    <property type="entry name" value="tRNA-synt_1c_C2"/>
    <property type="match status" value="1"/>
</dbReference>
<evidence type="ECO:0000313" key="14">
    <source>
        <dbReference type="Proteomes" id="UP000001449"/>
    </source>
</evidence>